<evidence type="ECO:0000256" key="9">
    <source>
        <dbReference type="ARBA" id="ARBA00023136"/>
    </source>
</evidence>
<keyword evidence="17" id="KW-1185">Reference proteome</keyword>
<accession>A0A210PLF0</accession>
<dbReference type="InterPro" id="IPR020894">
    <property type="entry name" value="Cadherin_CS"/>
</dbReference>
<evidence type="ECO:0000256" key="14">
    <source>
        <dbReference type="SAM" id="SignalP"/>
    </source>
</evidence>
<dbReference type="PROSITE" id="PS00232">
    <property type="entry name" value="CADHERIN_1"/>
    <property type="match status" value="4"/>
</dbReference>
<dbReference type="Pfam" id="PF08266">
    <property type="entry name" value="Cadherin_2"/>
    <property type="match status" value="1"/>
</dbReference>
<evidence type="ECO:0000256" key="7">
    <source>
        <dbReference type="ARBA" id="ARBA00022889"/>
    </source>
</evidence>
<sequence>MLSFKFPLVLFCVFLTILTIFAKDLNYPIPEEEYPNYYIGNIREDFNLSSYFLTAELDDYETLKYSILSQTTVPASYFNINEWSSSLFTSQKLDRESLDHCEFSTVCELAIDVIAKGSKSTFFKKIKVNIFLLDINDNTPTFTVNRTNLEVSEAFVVGSSIPIDGAVDRDSSVNSVQSYNISERNVPFSVKFDKYVDGSSSVKIIIDSKLDSETRNFYRLHVLAIDGAVQQRTGTMTVDIKVTDVNDNAPEFSQSVYNVTIGEDTRVGQVILKVTATDADSGANGQVLYRLSPHQLSVIHTFFAIDNITGELSLVQPLVYERGEVYQIFIEATDNATKPIFTQATVYVSILDSSNDPPEININLLSNADVAKISEDANIGAAVAHIGVTDDDKGINGIVTCRVQSYYFTLDAIGTNEYKVVVHKPLNRELMEKHRVKVICEDSGSPSLNSTAEFEVKVLDENDHAPKFTQQVYRPDIAENNQYGAILLKVSTNDFDAGINAEVIYSLVPTNNDKFSIDPDSGEVFVNVHLDRENVTQLEFVVIATDKGIPPKTGTASVRVRVLDENDNRPNFSETVYTFSVRENLSPRVHVGTLSASDPDEGQNGSVEFMMLPEMSGSFPFIVYGNGSIYTTQVLNRELQPHGYNFRVIAYDLGSPSQNSTSHVTVFVGDINDNGPVIVFPTFDNKTVKIVYNTGTDHVIAKVIAYDPDLGGNSKLSYTILGDDSTNPFYIDENTGEIYLAQPLGISDIQTYTFTVLVEDNGIPRRSSMQNLTIIVTTQGGSGGDTPSDTDNLVIAIVITCVTIVLSMAIILVICIIKRIDRQRKAMNKSAGSSDSDDKRRDMYDAISRNVDNDSRDRAEKKVSFSVDSDPNLIISASDTSSKFPNTALGVEEILDRIMPPPKPERGTPREDNPDPQFQQQPLSTVAKLQRHQDYLQACDKPSWGSNPNLEGEMYKRQEDNHSETSGETSTSDSGRGGSESDIQSSGGLSHCLELDYLKNMYTPSNSPRKDNTSASGDGADSRRVPSNSENSDPRRVPNPNHLHFKHGNMLPPKSRTVHLNSHINGYPSRGGVPHKGRGPVVHWRGVADYLNTSMATIEDYDEDDNTTTSGSYVVEEDDLRTDMAVGMDCFV</sequence>
<feature type="region of interest" description="Disordered" evidence="12">
    <location>
        <begin position="1001"/>
        <end position="1041"/>
    </location>
</feature>
<dbReference type="EMBL" id="NEDP02005592">
    <property type="protein sequence ID" value="OWF37311.1"/>
    <property type="molecule type" value="Genomic_DNA"/>
</dbReference>
<gene>
    <name evidence="16" type="ORF">KP79_PYT12666</name>
</gene>
<feature type="domain" description="Cadherin" evidence="15">
    <location>
        <begin position="573"/>
        <end position="683"/>
    </location>
</feature>
<feature type="domain" description="Cadherin" evidence="15">
    <location>
        <begin position="682"/>
        <end position="789"/>
    </location>
</feature>
<dbReference type="AlphaFoldDB" id="A0A210PLF0"/>
<feature type="domain" description="Cadherin" evidence="15">
    <location>
        <begin position="143"/>
        <end position="252"/>
    </location>
</feature>
<protein>
    <submittedName>
        <fullName evidence="16">Protocadherin-9</fullName>
    </submittedName>
</protein>
<keyword evidence="5" id="KW-0677">Repeat</keyword>
<dbReference type="GO" id="GO:0005886">
    <property type="term" value="C:plasma membrane"/>
    <property type="evidence" value="ECO:0007669"/>
    <property type="project" value="UniProtKB-SubCell"/>
</dbReference>
<dbReference type="SMART" id="SM00112">
    <property type="entry name" value="CA"/>
    <property type="match status" value="7"/>
</dbReference>
<dbReference type="SUPFAM" id="SSF49313">
    <property type="entry name" value="Cadherin-like"/>
    <property type="match status" value="7"/>
</dbReference>
<dbReference type="GO" id="GO:0005509">
    <property type="term" value="F:calcium ion binding"/>
    <property type="evidence" value="ECO:0007669"/>
    <property type="project" value="UniProtKB-UniRule"/>
</dbReference>
<evidence type="ECO:0000313" key="16">
    <source>
        <dbReference type="EMBL" id="OWF37311.1"/>
    </source>
</evidence>
<dbReference type="PRINTS" id="PR00205">
    <property type="entry name" value="CADHERIN"/>
</dbReference>
<evidence type="ECO:0000259" key="15">
    <source>
        <dbReference type="PROSITE" id="PS50268"/>
    </source>
</evidence>
<dbReference type="FunFam" id="2.60.40.60:FF:000007">
    <property type="entry name" value="Protocadherin alpha 2"/>
    <property type="match status" value="1"/>
</dbReference>
<dbReference type="InterPro" id="IPR015919">
    <property type="entry name" value="Cadherin-like_sf"/>
</dbReference>
<keyword evidence="3 13" id="KW-0812">Transmembrane</keyword>
<keyword evidence="9 13" id="KW-0472">Membrane</keyword>
<feature type="domain" description="Cadherin" evidence="15">
    <location>
        <begin position="469"/>
        <end position="572"/>
    </location>
</feature>
<organism evidence="16 17">
    <name type="scientific">Mizuhopecten yessoensis</name>
    <name type="common">Japanese scallop</name>
    <name type="synonym">Patinopecten yessoensis</name>
    <dbReference type="NCBI Taxonomy" id="6573"/>
    <lineage>
        <taxon>Eukaryota</taxon>
        <taxon>Metazoa</taxon>
        <taxon>Spiralia</taxon>
        <taxon>Lophotrochozoa</taxon>
        <taxon>Mollusca</taxon>
        <taxon>Bivalvia</taxon>
        <taxon>Autobranchia</taxon>
        <taxon>Pteriomorphia</taxon>
        <taxon>Pectinida</taxon>
        <taxon>Pectinoidea</taxon>
        <taxon>Pectinidae</taxon>
        <taxon>Mizuhopecten</taxon>
    </lineage>
</organism>
<keyword evidence="2" id="KW-1003">Cell membrane</keyword>
<evidence type="ECO:0000256" key="3">
    <source>
        <dbReference type="ARBA" id="ARBA00022692"/>
    </source>
</evidence>
<feature type="domain" description="Cadherin" evidence="15">
    <location>
        <begin position="253"/>
        <end position="360"/>
    </location>
</feature>
<evidence type="ECO:0000256" key="10">
    <source>
        <dbReference type="ARBA" id="ARBA00023180"/>
    </source>
</evidence>
<comment type="subcellular location">
    <subcellularLocation>
        <location evidence="1">Cell membrane</location>
        <topology evidence="1">Single-pass type I membrane protein</topology>
    </subcellularLocation>
</comment>
<dbReference type="InterPro" id="IPR013164">
    <property type="entry name" value="Cadherin_N"/>
</dbReference>
<name>A0A210PLF0_MIZYE</name>
<feature type="signal peptide" evidence="14">
    <location>
        <begin position="1"/>
        <end position="22"/>
    </location>
</feature>
<keyword evidence="8 13" id="KW-1133">Transmembrane helix</keyword>
<feature type="region of interest" description="Disordered" evidence="12">
    <location>
        <begin position="957"/>
        <end position="988"/>
    </location>
</feature>
<feature type="domain" description="Cadherin" evidence="15">
    <location>
        <begin position="34"/>
        <end position="142"/>
    </location>
</feature>
<dbReference type="GO" id="GO:0007156">
    <property type="term" value="P:homophilic cell adhesion via plasma membrane adhesion molecules"/>
    <property type="evidence" value="ECO:0007669"/>
    <property type="project" value="InterPro"/>
</dbReference>
<feature type="transmembrane region" description="Helical" evidence="13">
    <location>
        <begin position="793"/>
        <end position="817"/>
    </location>
</feature>
<dbReference type="FunFam" id="2.60.40.60:FF:000004">
    <property type="entry name" value="Protocadherin 1 gamma 2"/>
    <property type="match status" value="1"/>
</dbReference>
<evidence type="ECO:0000256" key="5">
    <source>
        <dbReference type="ARBA" id="ARBA00022737"/>
    </source>
</evidence>
<keyword evidence="4 14" id="KW-0732">Signal</keyword>
<dbReference type="InterPro" id="IPR002126">
    <property type="entry name" value="Cadherin-like_dom"/>
</dbReference>
<comment type="caution">
    <text evidence="16">The sequence shown here is derived from an EMBL/GenBank/DDBJ whole genome shotgun (WGS) entry which is preliminary data.</text>
</comment>
<feature type="region of interest" description="Disordered" evidence="12">
    <location>
        <begin position="891"/>
        <end position="919"/>
    </location>
</feature>
<dbReference type="Pfam" id="PF00028">
    <property type="entry name" value="Cadherin"/>
    <property type="match status" value="6"/>
</dbReference>
<keyword evidence="6 11" id="KW-0106">Calcium</keyword>
<dbReference type="PANTHER" id="PTHR24026">
    <property type="entry name" value="FAT ATYPICAL CADHERIN-RELATED"/>
    <property type="match status" value="1"/>
</dbReference>
<evidence type="ECO:0000256" key="4">
    <source>
        <dbReference type="ARBA" id="ARBA00022729"/>
    </source>
</evidence>
<evidence type="ECO:0000256" key="6">
    <source>
        <dbReference type="ARBA" id="ARBA00022837"/>
    </source>
</evidence>
<dbReference type="FunFam" id="2.60.40.60:FF:000002">
    <property type="entry name" value="Protocadherin alpha 2"/>
    <property type="match status" value="1"/>
</dbReference>
<feature type="chain" id="PRO_5012284277" evidence="14">
    <location>
        <begin position="23"/>
        <end position="1132"/>
    </location>
</feature>
<dbReference type="PROSITE" id="PS50268">
    <property type="entry name" value="CADHERIN_2"/>
    <property type="match status" value="7"/>
</dbReference>
<feature type="compositionally biased region" description="Basic and acidic residues" evidence="12">
    <location>
        <begin position="903"/>
        <end position="913"/>
    </location>
</feature>
<dbReference type="FunFam" id="2.60.40.60:FF:000020">
    <property type="entry name" value="Dachsous cadherin-related 1b"/>
    <property type="match status" value="2"/>
</dbReference>
<evidence type="ECO:0000256" key="8">
    <source>
        <dbReference type="ARBA" id="ARBA00022989"/>
    </source>
</evidence>
<evidence type="ECO:0000256" key="11">
    <source>
        <dbReference type="PROSITE-ProRule" id="PRU00043"/>
    </source>
</evidence>
<dbReference type="PANTHER" id="PTHR24026:SF126">
    <property type="entry name" value="PROTOCADHERIN FAT 4"/>
    <property type="match status" value="1"/>
</dbReference>
<dbReference type="OrthoDB" id="6252479at2759"/>
<reference evidence="16 17" key="1">
    <citation type="journal article" date="2017" name="Nat. Ecol. Evol.">
        <title>Scallop genome provides insights into evolution of bilaterian karyotype and development.</title>
        <authorList>
            <person name="Wang S."/>
            <person name="Zhang J."/>
            <person name="Jiao W."/>
            <person name="Li J."/>
            <person name="Xun X."/>
            <person name="Sun Y."/>
            <person name="Guo X."/>
            <person name="Huan P."/>
            <person name="Dong B."/>
            <person name="Zhang L."/>
            <person name="Hu X."/>
            <person name="Sun X."/>
            <person name="Wang J."/>
            <person name="Zhao C."/>
            <person name="Wang Y."/>
            <person name="Wang D."/>
            <person name="Huang X."/>
            <person name="Wang R."/>
            <person name="Lv J."/>
            <person name="Li Y."/>
            <person name="Zhang Z."/>
            <person name="Liu B."/>
            <person name="Lu W."/>
            <person name="Hui Y."/>
            <person name="Liang J."/>
            <person name="Zhou Z."/>
            <person name="Hou R."/>
            <person name="Li X."/>
            <person name="Liu Y."/>
            <person name="Li H."/>
            <person name="Ning X."/>
            <person name="Lin Y."/>
            <person name="Zhao L."/>
            <person name="Xing Q."/>
            <person name="Dou J."/>
            <person name="Li Y."/>
            <person name="Mao J."/>
            <person name="Guo H."/>
            <person name="Dou H."/>
            <person name="Li T."/>
            <person name="Mu C."/>
            <person name="Jiang W."/>
            <person name="Fu Q."/>
            <person name="Fu X."/>
            <person name="Miao Y."/>
            <person name="Liu J."/>
            <person name="Yu Q."/>
            <person name="Li R."/>
            <person name="Liao H."/>
            <person name="Li X."/>
            <person name="Kong Y."/>
            <person name="Jiang Z."/>
            <person name="Chourrout D."/>
            <person name="Li R."/>
            <person name="Bao Z."/>
        </authorList>
    </citation>
    <scope>NUCLEOTIDE SEQUENCE [LARGE SCALE GENOMIC DNA]</scope>
    <source>
        <strain evidence="16 17">PY_sf001</strain>
    </source>
</reference>
<dbReference type="CDD" id="cd11304">
    <property type="entry name" value="Cadherin_repeat"/>
    <property type="match status" value="7"/>
</dbReference>
<evidence type="ECO:0000256" key="1">
    <source>
        <dbReference type="ARBA" id="ARBA00004251"/>
    </source>
</evidence>
<keyword evidence="7" id="KW-0130">Cell adhesion</keyword>
<feature type="domain" description="Cadherin" evidence="15">
    <location>
        <begin position="365"/>
        <end position="468"/>
    </location>
</feature>
<dbReference type="Gene3D" id="2.60.40.60">
    <property type="entry name" value="Cadherins"/>
    <property type="match status" value="7"/>
</dbReference>
<evidence type="ECO:0000313" key="17">
    <source>
        <dbReference type="Proteomes" id="UP000242188"/>
    </source>
</evidence>
<keyword evidence="10" id="KW-0325">Glycoprotein</keyword>
<evidence type="ECO:0000256" key="12">
    <source>
        <dbReference type="SAM" id="MobiDB-lite"/>
    </source>
</evidence>
<proteinExistence type="predicted"/>
<evidence type="ECO:0000256" key="13">
    <source>
        <dbReference type="SAM" id="Phobius"/>
    </source>
</evidence>
<dbReference type="Proteomes" id="UP000242188">
    <property type="component" value="Unassembled WGS sequence"/>
</dbReference>
<evidence type="ECO:0000256" key="2">
    <source>
        <dbReference type="ARBA" id="ARBA00022475"/>
    </source>
</evidence>